<evidence type="ECO:0000313" key="2">
    <source>
        <dbReference type="Proteomes" id="UP000269396"/>
    </source>
</evidence>
<name>A0A183NJL3_9TREM</name>
<reference evidence="1 2" key="1">
    <citation type="submission" date="2018-11" db="EMBL/GenBank/DDBJ databases">
        <authorList>
            <consortium name="Pathogen Informatics"/>
        </authorList>
    </citation>
    <scope>NUCLEOTIDE SEQUENCE [LARGE SCALE GENOMIC DNA]</scope>
    <source>
        <strain>Denwood</strain>
        <strain evidence="2">Zambia</strain>
    </source>
</reference>
<protein>
    <submittedName>
        <fullName evidence="1">Uncharacterized protein</fullName>
    </submittedName>
</protein>
<dbReference type="Proteomes" id="UP000269396">
    <property type="component" value="Unassembled WGS sequence"/>
</dbReference>
<accession>A0A183NJL3</accession>
<sequence>MDFYKYIQLHLDLSLDPLILLIVQCEFQFLLPLHRHFLVYY</sequence>
<dbReference type="EMBL" id="UZAL01003060">
    <property type="protein sequence ID" value="VDO85845.1"/>
    <property type="molecule type" value="Genomic_DNA"/>
</dbReference>
<keyword evidence="2" id="KW-1185">Reference proteome</keyword>
<proteinExistence type="predicted"/>
<organism evidence="1 2">
    <name type="scientific">Schistosoma mattheei</name>
    <dbReference type="NCBI Taxonomy" id="31246"/>
    <lineage>
        <taxon>Eukaryota</taxon>
        <taxon>Metazoa</taxon>
        <taxon>Spiralia</taxon>
        <taxon>Lophotrochozoa</taxon>
        <taxon>Platyhelminthes</taxon>
        <taxon>Trematoda</taxon>
        <taxon>Digenea</taxon>
        <taxon>Strigeidida</taxon>
        <taxon>Schistosomatoidea</taxon>
        <taxon>Schistosomatidae</taxon>
        <taxon>Schistosoma</taxon>
    </lineage>
</organism>
<gene>
    <name evidence="1" type="ORF">SMTD_LOCUS2299</name>
</gene>
<dbReference type="AlphaFoldDB" id="A0A183NJL3"/>
<evidence type="ECO:0000313" key="1">
    <source>
        <dbReference type="EMBL" id="VDO85845.1"/>
    </source>
</evidence>